<dbReference type="AlphaFoldDB" id="A0AAN4VU50"/>
<organism evidence="1 2">
    <name type="scientific">Persicobacter diffluens</name>
    <dbReference type="NCBI Taxonomy" id="981"/>
    <lineage>
        <taxon>Bacteria</taxon>
        <taxon>Pseudomonadati</taxon>
        <taxon>Bacteroidota</taxon>
        <taxon>Cytophagia</taxon>
        <taxon>Cytophagales</taxon>
        <taxon>Persicobacteraceae</taxon>
        <taxon>Persicobacter</taxon>
    </lineage>
</organism>
<keyword evidence="2" id="KW-1185">Reference proteome</keyword>
<name>A0AAN4VU50_9BACT</name>
<gene>
    <name evidence="1" type="ORF">PEDI_06860</name>
</gene>
<dbReference type="Proteomes" id="UP001310022">
    <property type="component" value="Unassembled WGS sequence"/>
</dbReference>
<comment type="caution">
    <text evidence="1">The sequence shown here is derived from an EMBL/GenBank/DDBJ whole genome shotgun (WGS) entry which is preliminary data.</text>
</comment>
<sequence>MYMALIVMVPCSDDPAVAHDHHGGAMHQCEQLNHAEEEEDFGETCSPFCGCGCCQKVADRCTLKIPTIDRIQSEAGFKNPRLLQLVVDEVYVDHFQPPRA</sequence>
<evidence type="ECO:0000313" key="2">
    <source>
        <dbReference type="Proteomes" id="UP001310022"/>
    </source>
</evidence>
<proteinExistence type="predicted"/>
<dbReference type="EMBL" id="BQKE01000001">
    <property type="protein sequence ID" value="GJM60134.1"/>
    <property type="molecule type" value="Genomic_DNA"/>
</dbReference>
<accession>A0AAN4VU50</accession>
<evidence type="ECO:0000313" key="1">
    <source>
        <dbReference type="EMBL" id="GJM60134.1"/>
    </source>
</evidence>
<protein>
    <submittedName>
        <fullName evidence="1">Uncharacterized protein</fullName>
    </submittedName>
</protein>
<reference evidence="1 2" key="1">
    <citation type="submission" date="2021-12" db="EMBL/GenBank/DDBJ databases">
        <title>Genome sequencing of bacteria with rrn-lacking chromosome and rrn-plasmid.</title>
        <authorList>
            <person name="Anda M."/>
            <person name="Iwasaki W."/>
        </authorList>
    </citation>
    <scope>NUCLEOTIDE SEQUENCE [LARGE SCALE GENOMIC DNA]</scope>
    <source>
        <strain evidence="1 2">NBRC 15940</strain>
    </source>
</reference>